<dbReference type="AlphaFoldDB" id="A0A177YEP0"/>
<evidence type="ECO:0000313" key="7">
    <source>
        <dbReference type="EMBL" id="OAK54014.1"/>
    </source>
</evidence>
<dbReference type="GO" id="GO:0000976">
    <property type="term" value="F:transcription cis-regulatory region binding"/>
    <property type="evidence" value="ECO:0007669"/>
    <property type="project" value="TreeGrafter"/>
</dbReference>
<feature type="DNA-binding region" description="H-T-H motif" evidence="4">
    <location>
        <begin position="30"/>
        <end position="49"/>
    </location>
</feature>
<dbReference type="RefSeq" id="WP_068426357.1">
    <property type="nucleotide sequence ID" value="NZ_LVHI01000013.1"/>
</dbReference>
<organism evidence="7 8">
    <name type="scientific">Rhodococcoides kyotonense</name>
    <dbReference type="NCBI Taxonomy" id="398843"/>
    <lineage>
        <taxon>Bacteria</taxon>
        <taxon>Bacillati</taxon>
        <taxon>Actinomycetota</taxon>
        <taxon>Actinomycetes</taxon>
        <taxon>Mycobacteriales</taxon>
        <taxon>Nocardiaceae</taxon>
        <taxon>Rhodococcoides</taxon>
    </lineage>
</organism>
<sequence>MTQERAIRTRADILDGAATEFAHYGYAGSSINRILDNTASTKGAMYFHFSSKREMAAAVLDTATTSYAAIAALWSTADGVDPLDAIAGMVDDAAQAYDHDVFLRAEARLSVEPDFHPHRASAAWEAAVLDLAARAVDSGSLRTGFTAERFVRVLAASLAGYRLLAHIVPTGFGSSISSGYRESLDTVLAAARTTETMRSATEKMNTGSSLRRATENTDAARV</sequence>
<feature type="compositionally biased region" description="Polar residues" evidence="5">
    <location>
        <begin position="197"/>
        <end position="211"/>
    </location>
</feature>
<evidence type="ECO:0000256" key="5">
    <source>
        <dbReference type="SAM" id="MobiDB-lite"/>
    </source>
</evidence>
<dbReference type="GO" id="GO:0003700">
    <property type="term" value="F:DNA-binding transcription factor activity"/>
    <property type="evidence" value="ECO:0007669"/>
    <property type="project" value="TreeGrafter"/>
</dbReference>
<dbReference type="InterPro" id="IPR050109">
    <property type="entry name" value="HTH-type_TetR-like_transc_reg"/>
</dbReference>
<evidence type="ECO:0000256" key="3">
    <source>
        <dbReference type="ARBA" id="ARBA00023163"/>
    </source>
</evidence>
<keyword evidence="8" id="KW-1185">Reference proteome</keyword>
<dbReference type="InterPro" id="IPR036271">
    <property type="entry name" value="Tet_transcr_reg_TetR-rel_C_sf"/>
</dbReference>
<evidence type="ECO:0000256" key="1">
    <source>
        <dbReference type="ARBA" id="ARBA00023015"/>
    </source>
</evidence>
<accession>A0A177YEP0</accession>
<dbReference type="PROSITE" id="PS01081">
    <property type="entry name" value="HTH_TETR_1"/>
    <property type="match status" value="1"/>
</dbReference>
<keyword evidence="2 4" id="KW-0238">DNA-binding</keyword>
<dbReference type="SUPFAM" id="SSF46689">
    <property type="entry name" value="Homeodomain-like"/>
    <property type="match status" value="1"/>
</dbReference>
<reference evidence="7 8" key="1">
    <citation type="submission" date="2016-03" db="EMBL/GenBank/DDBJ databases">
        <title>Genome sequence of Rhodococcus kyotonensis KB10.</title>
        <authorList>
            <person name="Jeong H."/>
            <person name="Hong C.E."/>
            <person name="Jo S.H."/>
            <person name="Park J.M."/>
        </authorList>
    </citation>
    <scope>NUCLEOTIDE SEQUENCE [LARGE SCALE GENOMIC DNA]</scope>
    <source>
        <strain evidence="7 8">KB10</strain>
    </source>
</reference>
<dbReference type="PROSITE" id="PS50977">
    <property type="entry name" value="HTH_TETR_2"/>
    <property type="match status" value="1"/>
</dbReference>
<keyword evidence="3" id="KW-0804">Transcription</keyword>
<dbReference type="InterPro" id="IPR001647">
    <property type="entry name" value="HTH_TetR"/>
</dbReference>
<dbReference type="PANTHER" id="PTHR30055">
    <property type="entry name" value="HTH-TYPE TRANSCRIPTIONAL REGULATOR RUTR"/>
    <property type="match status" value="1"/>
</dbReference>
<feature type="domain" description="HTH tetR-type" evidence="6">
    <location>
        <begin position="7"/>
        <end position="67"/>
    </location>
</feature>
<evidence type="ECO:0000313" key="8">
    <source>
        <dbReference type="Proteomes" id="UP000077519"/>
    </source>
</evidence>
<comment type="caution">
    <text evidence="7">The sequence shown here is derived from an EMBL/GenBank/DDBJ whole genome shotgun (WGS) entry which is preliminary data.</text>
</comment>
<dbReference type="SUPFAM" id="SSF48498">
    <property type="entry name" value="Tetracyclin repressor-like, C-terminal domain"/>
    <property type="match status" value="1"/>
</dbReference>
<evidence type="ECO:0000259" key="6">
    <source>
        <dbReference type="PROSITE" id="PS50977"/>
    </source>
</evidence>
<dbReference type="Proteomes" id="UP000077519">
    <property type="component" value="Unassembled WGS sequence"/>
</dbReference>
<dbReference type="Gene3D" id="1.10.357.10">
    <property type="entry name" value="Tetracycline Repressor, domain 2"/>
    <property type="match status" value="1"/>
</dbReference>
<dbReference type="InterPro" id="IPR023772">
    <property type="entry name" value="DNA-bd_HTH_TetR-type_CS"/>
</dbReference>
<dbReference type="EMBL" id="LVHI01000013">
    <property type="protein sequence ID" value="OAK54014.1"/>
    <property type="molecule type" value="Genomic_DNA"/>
</dbReference>
<name>A0A177YEP0_9NOCA</name>
<keyword evidence="1" id="KW-0805">Transcription regulation</keyword>
<gene>
    <name evidence="7" type="ORF">A3K89_21135</name>
</gene>
<dbReference type="PRINTS" id="PR00455">
    <property type="entry name" value="HTHTETR"/>
</dbReference>
<dbReference type="InterPro" id="IPR009057">
    <property type="entry name" value="Homeodomain-like_sf"/>
</dbReference>
<protein>
    <recommendedName>
        <fullName evidence="6">HTH tetR-type domain-containing protein</fullName>
    </recommendedName>
</protein>
<proteinExistence type="predicted"/>
<dbReference type="PANTHER" id="PTHR30055:SF234">
    <property type="entry name" value="HTH-TYPE TRANSCRIPTIONAL REGULATOR BETI"/>
    <property type="match status" value="1"/>
</dbReference>
<evidence type="ECO:0000256" key="4">
    <source>
        <dbReference type="PROSITE-ProRule" id="PRU00335"/>
    </source>
</evidence>
<feature type="compositionally biased region" description="Basic and acidic residues" evidence="5">
    <location>
        <begin position="212"/>
        <end position="222"/>
    </location>
</feature>
<dbReference type="Pfam" id="PF00440">
    <property type="entry name" value="TetR_N"/>
    <property type="match status" value="1"/>
</dbReference>
<feature type="region of interest" description="Disordered" evidence="5">
    <location>
        <begin position="197"/>
        <end position="222"/>
    </location>
</feature>
<evidence type="ECO:0000256" key="2">
    <source>
        <dbReference type="ARBA" id="ARBA00023125"/>
    </source>
</evidence>